<organism evidence="3">
    <name type="scientific">Pseudomonas aeruginosa</name>
    <dbReference type="NCBI Taxonomy" id="287"/>
    <lineage>
        <taxon>Bacteria</taxon>
        <taxon>Pseudomonadati</taxon>
        <taxon>Pseudomonadota</taxon>
        <taxon>Gammaproteobacteria</taxon>
        <taxon>Pseudomonadales</taxon>
        <taxon>Pseudomonadaceae</taxon>
        <taxon>Pseudomonas</taxon>
    </lineage>
</organism>
<dbReference type="AlphaFoldDB" id="A0A6A9K0P8"/>
<protein>
    <submittedName>
        <fullName evidence="3">Acyltransferase family protein</fullName>
    </submittedName>
</protein>
<feature type="transmembrane region" description="Helical" evidence="1">
    <location>
        <begin position="91"/>
        <end position="110"/>
    </location>
</feature>
<feature type="transmembrane region" description="Helical" evidence="1">
    <location>
        <begin position="56"/>
        <end position="76"/>
    </location>
</feature>
<feature type="transmembrane region" description="Helical" evidence="1">
    <location>
        <begin position="26"/>
        <end position="44"/>
    </location>
</feature>
<accession>A0A6A9K0P8</accession>
<feature type="domain" description="Acyltransferase 3" evidence="2">
    <location>
        <begin position="20"/>
        <end position="318"/>
    </location>
</feature>
<dbReference type="PANTHER" id="PTHR23028">
    <property type="entry name" value="ACETYLTRANSFERASE"/>
    <property type="match status" value="1"/>
</dbReference>
<dbReference type="Pfam" id="PF01757">
    <property type="entry name" value="Acyl_transf_3"/>
    <property type="match status" value="1"/>
</dbReference>
<feature type="transmembrane region" description="Helical" evidence="1">
    <location>
        <begin position="241"/>
        <end position="258"/>
    </location>
</feature>
<feature type="transmembrane region" description="Helical" evidence="1">
    <location>
        <begin position="191"/>
        <end position="208"/>
    </location>
</feature>
<name>A0A6A9K0P8_PSEAI</name>
<gene>
    <name evidence="3" type="ORF">GNQ20_28850</name>
</gene>
<dbReference type="InterPro" id="IPR050879">
    <property type="entry name" value="Acyltransferase_3"/>
</dbReference>
<evidence type="ECO:0000313" key="3">
    <source>
        <dbReference type="EMBL" id="MUI61830.1"/>
    </source>
</evidence>
<dbReference type="GO" id="GO:0016020">
    <property type="term" value="C:membrane"/>
    <property type="evidence" value="ECO:0007669"/>
    <property type="project" value="TreeGrafter"/>
</dbReference>
<proteinExistence type="predicted"/>
<keyword evidence="1" id="KW-0472">Membrane</keyword>
<keyword evidence="3" id="KW-0808">Transferase</keyword>
<evidence type="ECO:0000256" key="1">
    <source>
        <dbReference type="SAM" id="Phobius"/>
    </source>
</evidence>
<keyword evidence="3" id="KW-0012">Acyltransferase</keyword>
<dbReference type="EMBL" id="WOAJ01000019">
    <property type="protein sequence ID" value="MUI61830.1"/>
    <property type="molecule type" value="Genomic_DNA"/>
</dbReference>
<dbReference type="GO" id="GO:0000271">
    <property type="term" value="P:polysaccharide biosynthetic process"/>
    <property type="evidence" value="ECO:0007669"/>
    <property type="project" value="TreeGrafter"/>
</dbReference>
<reference evidence="3" key="1">
    <citation type="submission" date="2019-11" db="EMBL/GenBank/DDBJ databases">
        <title>Genomes of ocular Pseudomonas aeruginosa isolates.</title>
        <authorList>
            <person name="Khan M."/>
            <person name="Rice S.A."/>
            <person name="Willcox M.D.P."/>
            <person name="Stapleton F."/>
        </authorList>
    </citation>
    <scope>NUCLEOTIDE SEQUENCE</scope>
    <source>
        <strain evidence="3">PA206</strain>
    </source>
</reference>
<feature type="transmembrane region" description="Helical" evidence="1">
    <location>
        <begin position="154"/>
        <end position="179"/>
    </location>
</feature>
<sequence length="350" mass="39586">MPIIRPCQTDTEGVDVNFQAIQALRGIAAVLVLLLHARIAVWWAKDLWHIPFVSSHGMVGVSLFFCISGFIIAHVVSRNSFEPVSFMVKRIWRIVPIYWIVTTLALVFWYTSRFWRADMDRLGLVGVLKSYLIFPQSGFPLVNPGWSLEHEIIFYVLAALIVPFARLPGLFLALIGLWVCGIFYKGWDYHLFSYSQLYFAFGIVAYWCRGVAVKFLAPVALVSVPLAICSMYKVINISPTANVALTAIGCSSLIATLVSMESNGLKFPKWLVSIGDASYSIYIVHWIVLPWVGFVAYRVGGSMEAWRWIAFCVCMLVGFASRKYLEIPLMNVKFIHRIGRRRRAQENAVA</sequence>
<evidence type="ECO:0000259" key="2">
    <source>
        <dbReference type="Pfam" id="PF01757"/>
    </source>
</evidence>
<keyword evidence="1" id="KW-1133">Transmembrane helix</keyword>
<dbReference type="GO" id="GO:0016747">
    <property type="term" value="F:acyltransferase activity, transferring groups other than amino-acyl groups"/>
    <property type="evidence" value="ECO:0007669"/>
    <property type="project" value="InterPro"/>
</dbReference>
<keyword evidence="1" id="KW-0812">Transmembrane</keyword>
<dbReference type="PANTHER" id="PTHR23028:SF131">
    <property type="entry name" value="BLR2367 PROTEIN"/>
    <property type="match status" value="1"/>
</dbReference>
<feature type="transmembrane region" description="Helical" evidence="1">
    <location>
        <begin position="305"/>
        <end position="325"/>
    </location>
</feature>
<comment type="caution">
    <text evidence="3">The sequence shown here is derived from an EMBL/GenBank/DDBJ whole genome shotgun (WGS) entry which is preliminary data.</text>
</comment>
<dbReference type="InterPro" id="IPR002656">
    <property type="entry name" value="Acyl_transf_3_dom"/>
</dbReference>